<keyword evidence="1" id="KW-0540">Nuclease</keyword>
<keyword evidence="1" id="KW-0378">Hydrolase</keyword>
<dbReference type="PANTHER" id="PTHR11046">
    <property type="entry name" value="OLIGORIBONUCLEASE, MITOCHONDRIAL"/>
    <property type="match status" value="1"/>
</dbReference>
<accession>A0A8S3SQF1</accession>
<dbReference type="Proteomes" id="UP000683360">
    <property type="component" value="Unassembled WGS sequence"/>
</dbReference>
<name>A0A8S3SQF1_MYTED</name>
<keyword evidence="3" id="KW-1133">Transmembrane helix</keyword>
<evidence type="ECO:0000313" key="4">
    <source>
        <dbReference type="EMBL" id="CAG2220274.1"/>
    </source>
</evidence>
<evidence type="ECO:0000256" key="1">
    <source>
        <dbReference type="ARBA" id="ARBA00022722"/>
    </source>
</evidence>
<keyword evidence="2" id="KW-0175">Coiled coil</keyword>
<sequence length="503" mass="57244">MQEKILLLQENLTNIKEQKATLEAELAFKETEVKDLIAERDWLSELVDINIVTYNEDRKCFTPDLQQCVYDLLNCNVSCSQITPVIQHALQLANRQAHKLPSRSTVNNMNVQRLVLSHRQLSEEFKEKQNTCLLGDETSKYGHKYQGIHSSDADGRIWALGVREMTTKAGQSVLNVLKDILSDIDDASERSDNEVSKEILLNISSTMSDRAATQLKFNELLEEFRTSVLKEKMVDTWETLSLNEQETISKLSNFFCSLHLLVHMAEAAASTLKESDKGFFGTEHPILDKSFLKATEPGAVRLIRIASTAFARGGDEKNGAHLHFETYIDNFLATHKLRSIPLERYRGNRFNIIFSAASNVFFLADKMSAYLEAGASNRLLLALQFDLQIPEYVAGCKALGLISEFITIPLWCCLEDSNISIMDIGVHFKELVAYLEEMDYQKFVEGKYLMTRVDRQKVLNSRIVLSLVKPWEHDDKVHVILQMIIPALTMMAFIITELVYVFV</sequence>
<keyword evidence="3" id="KW-0812">Transmembrane</keyword>
<keyword evidence="3" id="KW-0472">Membrane</keyword>
<dbReference type="InterPro" id="IPR022894">
    <property type="entry name" value="Oligoribonuclease"/>
</dbReference>
<feature type="coiled-coil region" evidence="2">
    <location>
        <begin position="5"/>
        <end position="39"/>
    </location>
</feature>
<evidence type="ECO:0000256" key="3">
    <source>
        <dbReference type="SAM" id="Phobius"/>
    </source>
</evidence>
<gene>
    <name evidence="4" type="ORF">MEDL_33787</name>
</gene>
<organism evidence="4 5">
    <name type="scientific">Mytilus edulis</name>
    <name type="common">Blue mussel</name>
    <dbReference type="NCBI Taxonomy" id="6550"/>
    <lineage>
        <taxon>Eukaryota</taxon>
        <taxon>Metazoa</taxon>
        <taxon>Spiralia</taxon>
        <taxon>Lophotrochozoa</taxon>
        <taxon>Mollusca</taxon>
        <taxon>Bivalvia</taxon>
        <taxon>Autobranchia</taxon>
        <taxon>Pteriomorphia</taxon>
        <taxon>Mytilida</taxon>
        <taxon>Mytiloidea</taxon>
        <taxon>Mytilidae</taxon>
        <taxon>Mytilinae</taxon>
        <taxon>Mytilus</taxon>
    </lineage>
</organism>
<reference evidence="4" key="1">
    <citation type="submission" date="2021-03" db="EMBL/GenBank/DDBJ databases">
        <authorList>
            <person name="Bekaert M."/>
        </authorList>
    </citation>
    <scope>NUCLEOTIDE SEQUENCE</scope>
</reference>
<dbReference type="GO" id="GO:0000175">
    <property type="term" value="F:3'-5'-RNA exonuclease activity"/>
    <property type="evidence" value="ECO:0007669"/>
    <property type="project" value="InterPro"/>
</dbReference>
<dbReference type="EMBL" id="CAJPWZ010001657">
    <property type="protein sequence ID" value="CAG2220274.1"/>
    <property type="molecule type" value="Genomic_DNA"/>
</dbReference>
<evidence type="ECO:0000313" key="5">
    <source>
        <dbReference type="Proteomes" id="UP000683360"/>
    </source>
</evidence>
<keyword evidence="5" id="KW-1185">Reference proteome</keyword>
<proteinExistence type="predicted"/>
<dbReference type="OrthoDB" id="6159600at2759"/>
<comment type="caution">
    <text evidence="4">The sequence shown here is derived from an EMBL/GenBank/DDBJ whole genome shotgun (WGS) entry which is preliminary data.</text>
</comment>
<protein>
    <submittedName>
        <fullName evidence="4">Uncharacterized protein</fullName>
    </submittedName>
</protein>
<dbReference type="PANTHER" id="PTHR11046:SF25">
    <property type="match status" value="1"/>
</dbReference>
<dbReference type="AlphaFoldDB" id="A0A8S3SQF1"/>
<evidence type="ECO:0000256" key="2">
    <source>
        <dbReference type="SAM" id="Coils"/>
    </source>
</evidence>
<feature type="transmembrane region" description="Helical" evidence="3">
    <location>
        <begin position="479"/>
        <end position="502"/>
    </location>
</feature>